<name>A0A8B2Z0H6_BACUN</name>
<dbReference type="AlphaFoldDB" id="A0A8B2Z0H6"/>
<feature type="chain" id="PRO_5033002394" evidence="1">
    <location>
        <begin position="21"/>
        <end position="1034"/>
    </location>
</feature>
<protein>
    <submittedName>
        <fullName evidence="3">RHS repeat-associated core domain-containing protein</fullName>
    </submittedName>
</protein>
<dbReference type="NCBIfam" id="TIGR03696">
    <property type="entry name" value="Rhs_assc_core"/>
    <property type="match status" value="1"/>
</dbReference>
<dbReference type="InterPro" id="IPR028218">
    <property type="entry name" value="Toxin-JAB1"/>
</dbReference>
<dbReference type="Gene3D" id="2.180.10.10">
    <property type="entry name" value="RHS repeat-associated core"/>
    <property type="match status" value="2"/>
</dbReference>
<sequence>MRKKIYCLIALLILAVHATAQVSSQNYVRTTTMLNADGGKRLDETVYYDGLGRPFQTLQKASENNVVKSRLATLQEYDALGREANSWLPIAPAADYTAPASFKSSAPGNYGNDAAPYSRPVYENSPLNRPTELYGPGSAWAKHPTKAAYTSNTLESPLHCIRYTVSGSSLAGGTKYQAGELAVVRTQDEDGHLTYTFTDKQGRTLLVRRMNGSAPYDTYYVYDDLGRLRYVLPPVVDGNIAAANLALYAYRYEYDSFGRCSKKWLPGAGSTDYTEYVYDLADRISFTQDGRQRAAGGNKWMFYLYDALGRLTRQGECTGKNASSSPVVHVQNFYDNYDFLSQSGFTNRTWFPAATVQDKSNARNHQTGSILSLLDGTGKVYVANYYDVKGRVTRTTRSQPDFCLKQETAYTFTGNPQTVNEWHYKNGTPTVSGKYTYTYDSCDRPESVKFDLNHSGTSITLAAYTYDKFGRLQSREFHGASADKLTYAYNLRGWLTGISGTKFAQNLYYNTGTGAVKYNGSISSMTWKAGNESTVRGYKFTYDGLDRMLNATYGETAGISTNANRFSENVTGYDKNGNIKGLQRYGQTGASAYGLVDNLTFTLNGNRLSRVDDAVAVSTYNGGFGFKDGVKQANEYAYDANGNLTKDLNKGISNISYNCLNLPSVVTFSDGSTITYTYGADGTKLRTVHKIGSTTTTTDYCGNVAYENGVQKLLLTDEGYVTLSDSKYHYYLKDHQGNNRVVINQSGTVEETNHYYPFGGVFANTGNTQPYKYNGKEFDGKKGVNLYDYGARHYDAALGRLTTVDPLAEKYYPMSPYVYCGNNPIRYIDPTGMFYTGFAIDKNGYIQKVNNEGGDEYDVIYNKSKYSSQTRKDYDTSGNKTGIKISKGILNEQAGSKNMSDKTIRGSINDTEGHKVGEYANHSYEVKSDKEALSLMNFMDKNTNVEWGNTLMKDMQGNFINLLSTSHDVNTIKVGSFQVNKYIRRGFQIIRADHIHPAPGAKASEGDKGDAENIRKRFPDATFRILNAGKYYPY</sequence>
<organism evidence="3 4">
    <name type="scientific">Bacteroides uniformis</name>
    <dbReference type="NCBI Taxonomy" id="820"/>
    <lineage>
        <taxon>Bacteria</taxon>
        <taxon>Pseudomonadati</taxon>
        <taxon>Bacteroidota</taxon>
        <taxon>Bacteroidia</taxon>
        <taxon>Bacteroidales</taxon>
        <taxon>Bacteroidaceae</taxon>
        <taxon>Bacteroides</taxon>
    </lineage>
</organism>
<proteinExistence type="predicted"/>
<dbReference type="EMBL" id="QSPV01000008">
    <property type="protein sequence ID" value="RGJ93112.1"/>
    <property type="molecule type" value="Genomic_DNA"/>
</dbReference>
<evidence type="ECO:0000256" key="1">
    <source>
        <dbReference type="SAM" id="SignalP"/>
    </source>
</evidence>
<evidence type="ECO:0000313" key="4">
    <source>
        <dbReference type="Proteomes" id="UP000260844"/>
    </source>
</evidence>
<comment type="caution">
    <text evidence="3">The sequence shown here is derived from an EMBL/GenBank/DDBJ whole genome shotgun (WGS) entry which is preliminary data.</text>
</comment>
<keyword evidence="1" id="KW-0732">Signal</keyword>
<accession>A0A8B2Z0H6</accession>
<dbReference type="InterPro" id="IPR045619">
    <property type="entry name" value="DUF6443"/>
</dbReference>
<dbReference type="Proteomes" id="UP000260844">
    <property type="component" value="Unassembled WGS sequence"/>
</dbReference>
<evidence type="ECO:0000259" key="2">
    <source>
        <dbReference type="Pfam" id="PF20041"/>
    </source>
</evidence>
<dbReference type="RefSeq" id="WP_117689132.1">
    <property type="nucleotide sequence ID" value="NZ_QRWL01000013.1"/>
</dbReference>
<dbReference type="Pfam" id="PF15659">
    <property type="entry name" value="Toxin-JAB1"/>
    <property type="match status" value="1"/>
</dbReference>
<dbReference type="InterPro" id="IPR050708">
    <property type="entry name" value="T6SS_VgrG/RHS"/>
</dbReference>
<dbReference type="PANTHER" id="PTHR32305">
    <property type="match status" value="1"/>
</dbReference>
<evidence type="ECO:0000313" key="3">
    <source>
        <dbReference type="EMBL" id="RGJ93112.1"/>
    </source>
</evidence>
<feature type="domain" description="DUF6443" evidence="2">
    <location>
        <begin position="28"/>
        <end position="147"/>
    </location>
</feature>
<gene>
    <name evidence="3" type="ORF">DXD40_11500</name>
</gene>
<dbReference type="PANTHER" id="PTHR32305:SF15">
    <property type="entry name" value="PROTEIN RHSA-RELATED"/>
    <property type="match status" value="1"/>
</dbReference>
<dbReference type="Pfam" id="PF20041">
    <property type="entry name" value="DUF6443"/>
    <property type="match status" value="1"/>
</dbReference>
<reference evidence="3 4" key="1">
    <citation type="submission" date="2018-08" db="EMBL/GenBank/DDBJ databases">
        <title>A genome reference for cultivated species of the human gut microbiota.</title>
        <authorList>
            <person name="Zou Y."/>
            <person name="Xue W."/>
            <person name="Luo G."/>
        </authorList>
    </citation>
    <scope>NUCLEOTIDE SEQUENCE [LARGE SCALE GENOMIC DNA]</scope>
    <source>
        <strain evidence="3 4">TM04-30</strain>
    </source>
</reference>
<dbReference type="InterPro" id="IPR022385">
    <property type="entry name" value="Rhs_assc_core"/>
</dbReference>
<feature type="signal peptide" evidence="1">
    <location>
        <begin position="1"/>
        <end position="20"/>
    </location>
</feature>